<comment type="similarity">
    <text evidence="1">Belongs to the leucine-binding protein family.</text>
</comment>
<evidence type="ECO:0000313" key="7">
    <source>
        <dbReference type="Proteomes" id="UP000009071"/>
    </source>
</evidence>
<accession>C4XQ62</accession>
<dbReference type="PANTHER" id="PTHR48148:SF3">
    <property type="entry name" value="KERATINOCYTE PROLINE-RICH PROTEIN"/>
    <property type="match status" value="1"/>
</dbReference>
<feature type="region of interest" description="Disordered" evidence="3">
    <location>
        <begin position="472"/>
        <end position="531"/>
    </location>
</feature>
<dbReference type="AlphaFoldDB" id="C4XQ62"/>
<reference evidence="6 7" key="1">
    <citation type="journal article" date="2009" name="Genome Res.">
        <title>Whole genome sequence of Desulfovibrio magneticus strain RS-1 revealed common gene clusters in magnetotactic bacteria.</title>
        <authorList>
            <person name="Nakazawa H."/>
            <person name="Arakaki A."/>
            <person name="Narita-Yamada S."/>
            <person name="Yashiro I."/>
            <person name="Jinno K."/>
            <person name="Aoki N."/>
            <person name="Tsuruyama A."/>
            <person name="Okamura Y."/>
            <person name="Tanikawa S."/>
            <person name="Fujita N."/>
            <person name="Takeyama H."/>
            <person name="Matsunaga T."/>
        </authorList>
    </citation>
    <scope>NUCLEOTIDE SEQUENCE [LARGE SCALE GENOMIC DNA]</scope>
    <source>
        <strain evidence="7">ATCC 700980 / DSM 13731 / RS-1</strain>
    </source>
</reference>
<feature type="compositionally biased region" description="Pro residues" evidence="3">
    <location>
        <begin position="500"/>
        <end position="516"/>
    </location>
</feature>
<feature type="compositionally biased region" description="Pro residues" evidence="3">
    <location>
        <begin position="79"/>
        <end position="100"/>
    </location>
</feature>
<dbReference type="eggNOG" id="COG0683">
    <property type="taxonomic scope" value="Bacteria"/>
</dbReference>
<keyword evidence="7" id="KW-1185">Reference proteome</keyword>
<dbReference type="PANTHER" id="PTHR48148">
    <property type="entry name" value="KERATINOCYTE PROLINE-RICH PROTEIN"/>
    <property type="match status" value="1"/>
</dbReference>
<dbReference type="EMBL" id="AP010904">
    <property type="protein sequence ID" value="BAH75227.1"/>
    <property type="molecule type" value="Genomic_DNA"/>
</dbReference>
<sequence>MPSPAIARIEKPDPSPDGSGFFCALTPRRPGRQTPVRPMNVTTTHRFFAPRLVAGLVACFLAASLAGCAGSFFGSSQPAPAPTPTPPPVPVVQPEPTPPPKPAFANSIAMLLPLGGPFREFGGRVQKGVKAAQEQLEKAGTPLDVHVIDATQPGWLDAVRNLPPEVTVVGGPMHRLTLKELETAGMLPTRVFVAFMPSLNEAREGVDAWRFFPSAEDEIDALLRLANGDYGINQFAVLRPGDRYGQTMGDAFALAASKIGAQLTATGVYNPQDPASWETAVADMLHTSGSRPGFGAVFLPDEWARADKVLPSFFKNRVEDLLILGPQLWTEALYRAAATKAQINIQNYRLAVCPGAWWPENQGQATQQLVAAMRAQGVEHPDMWEAVGFDFARMAARLGRLPQGLPPQDVSARLAQAVTGLDFSMAPLSYGPDGKAHVAMYLFRPSVTGPVLLDPEGFRQRLNAIRQKALENPAPENEQSYSPVQPAPAAPGQPGVPAQPSQPVPAQPAPATPAAPVPAHRQAISISQPQG</sequence>
<feature type="region of interest" description="Disordered" evidence="3">
    <location>
        <begin position="1"/>
        <end position="20"/>
    </location>
</feature>
<keyword evidence="4" id="KW-0472">Membrane</keyword>
<evidence type="ECO:0000256" key="2">
    <source>
        <dbReference type="ARBA" id="ARBA00022729"/>
    </source>
</evidence>
<dbReference type="HOGENOM" id="CLU_606533_0_0_7"/>
<feature type="domain" description="Leucine-binding protein" evidence="5">
    <location>
        <begin position="108"/>
        <end position="444"/>
    </location>
</feature>
<dbReference type="SUPFAM" id="SSF53822">
    <property type="entry name" value="Periplasmic binding protein-like I"/>
    <property type="match status" value="1"/>
</dbReference>
<keyword evidence="4" id="KW-0812">Transmembrane</keyword>
<proteinExistence type="inferred from homology"/>
<feature type="transmembrane region" description="Helical" evidence="4">
    <location>
        <begin position="52"/>
        <end position="73"/>
    </location>
</feature>
<gene>
    <name evidence="6" type="ordered locus">DMR_17360</name>
</gene>
<evidence type="ECO:0000256" key="1">
    <source>
        <dbReference type="ARBA" id="ARBA00010062"/>
    </source>
</evidence>
<dbReference type="InterPro" id="IPR028082">
    <property type="entry name" value="Peripla_BP_I"/>
</dbReference>
<evidence type="ECO:0000256" key="4">
    <source>
        <dbReference type="SAM" id="Phobius"/>
    </source>
</evidence>
<protein>
    <recommendedName>
        <fullName evidence="5">Leucine-binding protein domain-containing protein</fullName>
    </recommendedName>
</protein>
<keyword evidence="4" id="KW-1133">Transmembrane helix</keyword>
<evidence type="ECO:0000259" key="5">
    <source>
        <dbReference type="Pfam" id="PF13458"/>
    </source>
</evidence>
<dbReference type="KEGG" id="dma:DMR_17360"/>
<dbReference type="STRING" id="573370.DMR_17360"/>
<evidence type="ECO:0000313" key="6">
    <source>
        <dbReference type="EMBL" id="BAH75227.1"/>
    </source>
</evidence>
<feature type="region of interest" description="Disordered" evidence="3">
    <location>
        <begin position="76"/>
        <end position="100"/>
    </location>
</feature>
<name>C4XQ62_SOLM1</name>
<dbReference type="Proteomes" id="UP000009071">
    <property type="component" value="Chromosome"/>
</dbReference>
<dbReference type="Pfam" id="PF13458">
    <property type="entry name" value="Peripla_BP_6"/>
    <property type="match status" value="1"/>
</dbReference>
<dbReference type="InterPro" id="IPR028081">
    <property type="entry name" value="Leu-bd"/>
</dbReference>
<keyword evidence="2" id="KW-0732">Signal</keyword>
<evidence type="ECO:0000256" key="3">
    <source>
        <dbReference type="SAM" id="MobiDB-lite"/>
    </source>
</evidence>
<organism evidence="6 7">
    <name type="scientific">Solidesulfovibrio magneticus (strain ATCC 700980 / DSM 13731 / RS-1)</name>
    <name type="common">Desulfovibrio magneticus</name>
    <dbReference type="NCBI Taxonomy" id="573370"/>
    <lineage>
        <taxon>Bacteria</taxon>
        <taxon>Pseudomonadati</taxon>
        <taxon>Thermodesulfobacteriota</taxon>
        <taxon>Desulfovibrionia</taxon>
        <taxon>Desulfovibrionales</taxon>
        <taxon>Desulfovibrionaceae</taxon>
        <taxon>Solidesulfovibrio</taxon>
    </lineage>
</organism>
<dbReference type="Gene3D" id="3.40.50.2300">
    <property type="match status" value="2"/>
</dbReference>